<evidence type="ECO:0000313" key="4">
    <source>
        <dbReference type="Proteomes" id="UP001299409"/>
    </source>
</evidence>
<dbReference type="Pfam" id="PF07561">
    <property type="entry name" value="DUF1540"/>
    <property type="match status" value="2"/>
</dbReference>
<reference evidence="2 4" key="2">
    <citation type="submission" date="2021-10" db="EMBL/GenBank/DDBJ databases">
        <title>Collection of gut derived symbiotic bacterial strains cultured from healthy donors.</title>
        <authorList>
            <person name="Lin H."/>
            <person name="Littmann E."/>
            <person name="Claire K."/>
            <person name="Pamer E."/>
        </authorList>
    </citation>
    <scope>NUCLEOTIDE SEQUENCE [LARGE SCALE GENOMIC DNA]</scope>
    <source>
        <strain evidence="2 4">MSK.17.68</strain>
    </source>
</reference>
<dbReference type="GeneID" id="89564929"/>
<dbReference type="EMBL" id="CACRUE010000045">
    <property type="protein sequence ID" value="VYU52957.1"/>
    <property type="molecule type" value="Genomic_DNA"/>
</dbReference>
<evidence type="ECO:0000259" key="1">
    <source>
        <dbReference type="Pfam" id="PF07561"/>
    </source>
</evidence>
<accession>A0A6N3FKN6</accession>
<dbReference type="AlphaFoldDB" id="A0A6N3FKN6"/>
<dbReference type="Proteomes" id="UP001299409">
    <property type="component" value="Unassembled WGS sequence"/>
</dbReference>
<dbReference type="RefSeq" id="WP_022072327.1">
    <property type="nucleotide sequence ID" value="NZ_BAABXU010000001.1"/>
</dbReference>
<keyword evidence="4" id="KW-1185">Reference proteome</keyword>
<evidence type="ECO:0000313" key="2">
    <source>
        <dbReference type="EMBL" id="MCB5444963.1"/>
    </source>
</evidence>
<reference evidence="3" key="1">
    <citation type="submission" date="2019-11" db="EMBL/GenBank/DDBJ databases">
        <authorList>
            <person name="Feng L."/>
        </authorList>
    </citation>
    <scope>NUCLEOTIDE SEQUENCE</scope>
    <source>
        <strain evidence="3">IbartlettiiLFYP30</strain>
    </source>
</reference>
<name>A0A6N3FKN6_9FIRM</name>
<dbReference type="EMBL" id="JAJBMB010000001">
    <property type="protein sequence ID" value="MCB5444963.1"/>
    <property type="molecule type" value="Genomic_DNA"/>
</dbReference>
<proteinExistence type="predicted"/>
<feature type="domain" description="DUF1540" evidence="1">
    <location>
        <begin position="66"/>
        <end position="98"/>
    </location>
</feature>
<feature type="domain" description="DUF1540" evidence="1">
    <location>
        <begin position="7"/>
        <end position="44"/>
    </location>
</feature>
<dbReference type="InterPro" id="IPR011437">
    <property type="entry name" value="DUF1540"/>
</dbReference>
<organism evidence="3">
    <name type="scientific">Intestinibacter bartlettii</name>
    <dbReference type="NCBI Taxonomy" id="261299"/>
    <lineage>
        <taxon>Bacteria</taxon>
        <taxon>Bacillati</taxon>
        <taxon>Bacillota</taxon>
        <taxon>Clostridia</taxon>
        <taxon>Peptostreptococcales</taxon>
        <taxon>Peptostreptococcaceae</taxon>
        <taxon>Intestinibacter</taxon>
    </lineage>
</organism>
<gene>
    <name evidence="3" type="ORF">IBLFYP30_00466</name>
    <name evidence="2" type="ORF">LIP50_01965</name>
</gene>
<protein>
    <submittedName>
        <fullName evidence="2">DUF1540 domain-containing protein</fullName>
    </submittedName>
</protein>
<evidence type="ECO:0000313" key="3">
    <source>
        <dbReference type="EMBL" id="VYU52957.1"/>
    </source>
</evidence>
<sequence length="102" mass="11282">MIKSNLNCIVSSCAYNNDGYCYASHIKINGYDAINSKDTNCETYVKGSFESLSSKSDEVITNSQNISCSAKNCTYNFYGGCNADHVLISTRDSKCDTFRIKN</sequence>